<dbReference type="AlphaFoldDB" id="A0A2I8VHU6"/>
<keyword evidence="2" id="KW-1133">Transmembrane helix</keyword>
<evidence type="ECO:0000313" key="3">
    <source>
        <dbReference type="EMBL" id="AUV81507.1"/>
    </source>
</evidence>
<proteinExistence type="predicted"/>
<gene>
    <name evidence="3" type="ORF">C2R22_07440</name>
</gene>
<dbReference type="RefSeq" id="WP_103425195.1">
    <property type="nucleotide sequence ID" value="NZ_CP026309.1"/>
</dbReference>
<dbReference type="InterPro" id="IPR055690">
    <property type="entry name" value="DUF7266"/>
</dbReference>
<sequence length="181" mass="18880">MSPPRPRGCTRGPRGRPGRGRGGQRRRALPFARDDRAVSTTLAYVLSLGIASLLISGLMFAGSGFVESEREQVIRSELVVVGQTLVADVEGADRLASTIDGTVSVRSSLPRRVGSSAYTITLTDQGGGVTEVTMTAASVDISVALRLVTNTPVAEGTVEGGELVIVYDAADSPPALEVQRA</sequence>
<feature type="compositionally biased region" description="Basic residues" evidence="1">
    <location>
        <begin position="13"/>
        <end position="27"/>
    </location>
</feature>
<evidence type="ECO:0000256" key="2">
    <source>
        <dbReference type="SAM" id="Phobius"/>
    </source>
</evidence>
<feature type="region of interest" description="Disordered" evidence="1">
    <location>
        <begin position="1"/>
        <end position="27"/>
    </location>
</feature>
<feature type="transmembrane region" description="Helical" evidence="2">
    <location>
        <begin position="42"/>
        <end position="66"/>
    </location>
</feature>
<dbReference type="Pfam" id="PF23928">
    <property type="entry name" value="DUF7266"/>
    <property type="match status" value="1"/>
</dbReference>
<dbReference type="Proteomes" id="UP000236584">
    <property type="component" value="Chromosome"/>
</dbReference>
<dbReference type="GeneID" id="35591912"/>
<accession>A0A2I8VHU6</accession>
<name>A0A2I8VHU6_9EURY</name>
<reference evidence="3 4" key="1">
    <citation type="submission" date="2018-01" db="EMBL/GenBank/DDBJ databases">
        <title>Complete genome sequence of Salinigranum rubrum GX10T, an extremely halophilic archaeon isolated from a marine solar saltern.</title>
        <authorList>
            <person name="Han S."/>
        </authorList>
    </citation>
    <scope>NUCLEOTIDE SEQUENCE [LARGE SCALE GENOMIC DNA]</scope>
    <source>
        <strain evidence="3 4">GX10</strain>
    </source>
</reference>
<keyword evidence="4" id="KW-1185">Reference proteome</keyword>
<organism evidence="3 4">
    <name type="scientific">Salinigranum rubrum</name>
    <dbReference type="NCBI Taxonomy" id="755307"/>
    <lineage>
        <taxon>Archaea</taxon>
        <taxon>Methanobacteriati</taxon>
        <taxon>Methanobacteriota</taxon>
        <taxon>Stenosarchaea group</taxon>
        <taxon>Halobacteria</taxon>
        <taxon>Halobacteriales</taxon>
        <taxon>Haloferacaceae</taxon>
        <taxon>Salinigranum</taxon>
    </lineage>
</organism>
<protein>
    <submittedName>
        <fullName evidence="3">Uncharacterized protein</fullName>
    </submittedName>
</protein>
<keyword evidence="2" id="KW-0812">Transmembrane</keyword>
<dbReference type="OrthoDB" id="226715at2157"/>
<dbReference type="KEGG" id="srub:C2R22_07440"/>
<dbReference type="EMBL" id="CP026309">
    <property type="protein sequence ID" value="AUV81507.1"/>
    <property type="molecule type" value="Genomic_DNA"/>
</dbReference>
<evidence type="ECO:0000256" key="1">
    <source>
        <dbReference type="SAM" id="MobiDB-lite"/>
    </source>
</evidence>
<keyword evidence="2" id="KW-0472">Membrane</keyword>
<evidence type="ECO:0000313" key="4">
    <source>
        <dbReference type="Proteomes" id="UP000236584"/>
    </source>
</evidence>